<keyword evidence="1" id="KW-0472">Membrane</keyword>
<proteinExistence type="predicted"/>
<dbReference type="Gene3D" id="1.25.40.10">
    <property type="entry name" value="Tetratricopeptide repeat domain"/>
    <property type="match status" value="2"/>
</dbReference>
<dbReference type="Proteomes" id="UP000199568">
    <property type="component" value="Unassembled WGS sequence"/>
</dbReference>
<organism evidence="3 4">
    <name type="scientific">Natronincola peptidivorans</name>
    <dbReference type="NCBI Taxonomy" id="426128"/>
    <lineage>
        <taxon>Bacteria</taxon>
        <taxon>Bacillati</taxon>
        <taxon>Bacillota</taxon>
        <taxon>Clostridia</taxon>
        <taxon>Peptostreptococcales</taxon>
        <taxon>Natronincolaceae</taxon>
        <taxon>Natronincola</taxon>
    </lineage>
</organism>
<gene>
    <name evidence="3" type="ORF">SAMN05660297_01550</name>
</gene>
<dbReference type="InterPro" id="IPR011990">
    <property type="entry name" value="TPR-like_helical_dom_sf"/>
</dbReference>
<dbReference type="EMBL" id="FOHU01000005">
    <property type="protein sequence ID" value="SET16180.1"/>
    <property type="molecule type" value="Genomic_DNA"/>
</dbReference>
<feature type="domain" description="DUF4236" evidence="2">
    <location>
        <begin position="3"/>
        <end position="55"/>
    </location>
</feature>
<reference evidence="3 4" key="1">
    <citation type="submission" date="2016-10" db="EMBL/GenBank/DDBJ databases">
        <authorList>
            <person name="de Groot N.N."/>
        </authorList>
    </citation>
    <scope>NUCLEOTIDE SEQUENCE [LARGE SCALE GENOMIC DNA]</scope>
    <source>
        <strain evidence="3 4">DSM 18979</strain>
    </source>
</reference>
<dbReference type="RefSeq" id="WP_090441795.1">
    <property type="nucleotide sequence ID" value="NZ_FOHU01000005.1"/>
</dbReference>
<keyword evidence="1" id="KW-1133">Transmembrane helix</keyword>
<name>A0A1I0C9T1_9FIRM</name>
<dbReference type="OrthoDB" id="983149at2"/>
<accession>A0A1I0C9T1</accession>
<evidence type="ECO:0000313" key="3">
    <source>
        <dbReference type="EMBL" id="SET16180.1"/>
    </source>
</evidence>
<evidence type="ECO:0000256" key="1">
    <source>
        <dbReference type="SAM" id="Phobius"/>
    </source>
</evidence>
<dbReference type="AlphaFoldDB" id="A0A1I0C9T1"/>
<dbReference type="STRING" id="426128.SAMN05660297_01550"/>
<keyword evidence="4" id="KW-1185">Reference proteome</keyword>
<protein>
    <recommendedName>
        <fullName evidence="2">DUF4236 domain-containing protein</fullName>
    </recommendedName>
</protein>
<evidence type="ECO:0000313" key="4">
    <source>
        <dbReference type="Proteomes" id="UP000199568"/>
    </source>
</evidence>
<dbReference type="InterPro" id="IPR025330">
    <property type="entry name" value="DUF4236"/>
</dbReference>
<keyword evidence="1" id="KW-0812">Transmembrane</keyword>
<dbReference type="Pfam" id="PF14020">
    <property type="entry name" value="DUF4236"/>
    <property type="match status" value="1"/>
</dbReference>
<sequence length="346" mass="39130">MGLRFRKSVNLGKGIRLNISKSGLGVSSGVKGLRMGVGPRGIRTTASIPGTGISYVKEKSLKQSKSSKEKRRLEVTSKDLYSPYMPQEVPHTLRSKQYHLQSLLGLIGIGFIFASFKSLSFLIIGLLCIYGKGAWRKKTDFAAKNYQDAVNYFKTKKYEACIEAIDHVLSHPNASQDLSLTKAECCLELGKLEKAYTIYKDFFHRLDTNSLSSLYYWPPKATTIAMAVEKGDYDFALKLLETLPEEIEEHINFPLWKNYYKGLCFIGKHQYEIAVEAFKNAIGRKRRMEEPYIDCHYYLGVAYAKLGKMSLAQQRFQRVYSANTSYKDIAAIITALEAGDSIEKLL</sequence>
<dbReference type="SUPFAM" id="SSF48452">
    <property type="entry name" value="TPR-like"/>
    <property type="match status" value="1"/>
</dbReference>
<evidence type="ECO:0000259" key="2">
    <source>
        <dbReference type="Pfam" id="PF14020"/>
    </source>
</evidence>
<feature type="transmembrane region" description="Helical" evidence="1">
    <location>
        <begin position="103"/>
        <end position="127"/>
    </location>
</feature>